<evidence type="ECO:0000313" key="1">
    <source>
        <dbReference type="EMBL" id="GFD53574.1"/>
    </source>
</evidence>
<dbReference type="EMBL" id="BKCJ011796095">
    <property type="protein sequence ID" value="GFD53574.1"/>
    <property type="molecule type" value="Genomic_DNA"/>
</dbReference>
<sequence length="83" mass="9307">MRAVFRRRDRPDDQAQAKYSYHCSTRYFGGNYRSWYSRNSSRYSAIVPPLAAARVHRAQSAEASSCSDAGVAGGYFFGVNSSR</sequence>
<name>A0A699XA93_TANCI</name>
<accession>A0A699XA93</accession>
<proteinExistence type="predicted"/>
<reference evidence="1" key="1">
    <citation type="journal article" date="2019" name="Sci. Rep.">
        <title>Draft genome of Tanacetum cinerariifolium, the natural source of mosquito coil.</title>
        <authorList>
            <person name="Yamashiro T."/>
            <person name="Shiraishi A."/>
            <person name="Satake H."/>
            <person name="Nakayama K."/>
        </authorList>
    </citation>
    <scope>NUCLEOTIDE SEQUENCE</scope>
</reference>
<organism evidence="1">
    <name type="scientific">Tanacetum cinerariifolium</name>
    <name type="common">Dalmatian daisy</name>
    <name type="synonym">Chrysanthemum cinerariifolium</name>
    <dbReference type="NCBI Taxonomy" id="118510"/>
    <lineage>
        <taxon>Eukaryota</taxon>
        <taxon>Viridiplantae</taxon>
        <taxon>Streptophyta</taxon>
        <taxon>Embryophyta</taxon>
        <taxon>Tracheophyta</taxon>
        <taxon>Spermatophyta</taxon>
        <taxon>Magnoliopsida</taxon>
        <taxon>eudicotyledons</taxon>
        <taxon>Gunneridae</taxon>
        <taxon>Pentapetalae</taxon>
        <taxon>asterids</taxon>
        <taxon>campanulids</taxon>
        <taxon>Asterales</taxon>
        <taxon>Asteraceae</taxon>
        <taxon>Asteroideae</taxon>
        <taxon>Anthemideae</taxon>
        <taxon>Anthemidinae</taxon>
        <taxon>Tanacetum</taxon>
    </lineage>
</organism>
<protein>
    <submittedName>
        <fullName evidence="1">Uncharacterized protein</fullName>
    </submittedName>
</protein>
<comment type="caution">
    <text evidence="1">The sequence shown here is derived from an EMBL/GenBank/DDBJ whole genome shotgun (WGS) entry which is preliminary data.</text>
</comment>
<gene>
    <name evidence="1" type="ORF">Tci_925543</name>
</gene>
<dbReference type="AlphaFoldDB" id="A0A699XA93"/>